<dbReference type="STRING" id="1910958.BTM30_09865"/>
<reference evidence="2" key="1">
    <citation type="submission" date="2018-03" db="EMBL/GenBank/DDBJ databases">
        <title>Ecological and genomic features of two cosmopolitan and abundant freshwater picocyanobacteria.</title>
        <authorList>
            <person name="Cabello-Yeves P.J."/>
            <person name="Picazo A."/>
            <person name="Camacho A."/>
            <person name="Callieri C."/>
            <person name="Rosselli R."/>
            <person name="Roda-Garcia J."/>
            <person name="Coutinho F.H."/>
            <person name="Rodriguez-Valera F."/>
        </authorList>
    </citation>
    <scope>NUCLEOTIDE SEQUENCE [LARGE SCALE GENOMIC DNA]</scope>
    <source>
        <strain evidence="2">Tous</strain>
    </source>
</reference>
<protein>
    <submittedName>
        <fullName evidence="1">Uncharacterized protein</fullName>
    </submittedName>
</protein>
<proteinExistence type="predicted"/>
<accession>A0A2P7EBY6</accession>
<dbReference type="EMBL" id="PXVC01000091">
    <property type="protein sequence ID" value="PSI00649.1"/>
    <property type="molecule type" value="Genomic_DNA"/>
</dbReference>
<evidence type="ECO:0000313" key="1">
    <source>
        <dbReference type="EMBL" id="PSI00649.1"/>
    </source>
</evidence>
<name>A0A2P7EBY6_9SYNE</name>
<organism evidence="1 2">
    <name type="scientific">Synechococcus lacustris str. Tous</name>
    <dbReference type="NCBI Taxonomy" id="1910958"/>
    <lineage>
        <taxon>Bacteria</taxon>
        <taxon>Bacillati</taxon>
        <taxon>Cyanobacteriota</taxon>
        <taxon>Cyanophyceae</taxon>
        <taxon>Synechococcales</taxon>
        <taxon>Synechococcaceae</taxon>
        <taxon>Synechococcus</taxon>
    </lineage>
</organism>
<gene>
    <name evidence="1" type="ORF">C7K08_12005</name>
</gene>
<sequence length="97" mass="10715">MLGKASTVFSAPSCGWAGSNSRVSWFRVLTGLRLPQFGLAAWFGRYFCKCISQSLVEAIETSAESQVMITISQIACLMIWKIGIKPFSALKSRQKPH</sequence>
<comment type="caution">
    <text evidence="1">The sequence shown here is derived from an EMBL/GenBank/DDBJ whole genome shotgun (WGS) entry which is preliminary data.</text>
</comment>
<evidence type="ECO:0000313" key="2">
    <source>
        <dbReference type="Proteomes" id="UP000240206"/>
    </source>
</evidence>
<dbReference type="Proteomes" id="UP000240206">
    <property type="component" value="Unassembled WGS sequence"/>
</dbReference>
<keyword evidence="2" id="KW-1185">Reference proteome</keyword>
<dbReference type="AlphaFoldDB" id="A0A2P7EBY6"/>